<dbReference type="EMBL" id="AZGA01000012">
    <property type="protein sequence ID" value="KRM35606.1"/>
    <property type="molecule type" value="Genomic_DNA"/>
</dbReference>
<accession>X0PGS1</accession>
<dbReference type="PATRIC" id="fig|1423734.3.peg.918"/>
<name>X0PGS1_9LACO</name>
<proteinExistence type="predicted"/>
<reference evidence="1 2" key="1">
    <citation type="journal article" date="2015" name="Genome Announc.">
        <title>Expanding the biotechnology potential of lactobacilli through comparative genomics of 213 strains and associated genera.</title>
        <authorList>
            <person name="Sun Z."/>
            <person name="Harris H.M."/>
            <person name="McCann A."/>
            <person name="Guo C."/>
            <person name="Argimon S."/>
            <person name="Zhang W."/>
            <person name="Yang X."/>
            <person name="Jeffery I.B."/>
            <person name="Cooney J.C."/>
            <person name="Kagawa T.F."/>
            <person name="Liu W."/>
            <person name="Song Y."/>
            <person name="Salvetti E."/>
            <person name="Wrobel A."/>
            <person name="Rasinkangas P."/>
            <person name="Parkhill J."/>
            <person name="Rea M.C."/>
            <person name="O'Sullivan O."/>
            <person name="Ritari J."/>
            <person name="Douillard F.P."/>
            <person name="Paul Ross R."/>
            <person name="Yang R."/>
            <person name="Briner A.E."/>
            <person name="Felis G.E."/>
            <person name="de Vos W.M."/>
            <person name="Barrangou R."/>
            <person name="Klaenhammer T.R."/>
            <person name="Caufield P.W."/>
            <person name="Cui Y."/>
            <person name="Zhang H."/>
            <person name="O'Toole P.W."/>
        </authorList>
    </citation>
    <scope>NUCLEOTIDE SEQUENCE [LARGE SCALE GENOMIC DNA]</scope>
    <source>
        <strain evidence="1 2">DSM 18527</strain>
    </source>
</reference>
<evidence type="ECO:0000313" key="2">
    <source>
        <dbReference type="Proteomes" id="UP000051236"/>
    </source>
</evidence>
<evidence type="ECO:0000313" key="1">
    <source>
        <dbReference type="EMBL" id="KRM35606.1"/>
    </source>
</evidence>
<protein>
    <submittedName>
        <fullName evidence="1">Uncharacterized protein</fullName>
    </submittedName>
</protein>
<dbReference type="Proteomes" id="UP000051236">
    <property type="component" value="Unassembled WGS sequence"/>
</dbReference>
<organism evidence="1 2">
    <name type="scientific">Agrilactobacillus composti DSM 18527 = JCM 14202</name>
    <dbReference type="NCBI Taxonomy" id="1423734"/>
    <lineage>
        <taxon>Bacteria</taxon>
        <taxon>Bacillati</taxon>
        <taxon>Bacillota</taxon>
        <taxon>Bacilli</taxon>
        <taxon>Lactobacillales</taxon>
        <taxon>Lactobacillaceae</taxon>
        <taxon>Agrilactobacillus</taxon>
    </lineage>
</organism>
<dbReference type="AlphaFoldDB" id="X0PGS1"/>
<keyword evidence="2" id="KW-1185">Reference proteome</keyword>
<dbReference type="STRING" id="1423734.FC83_GL000909"/>
<sequence length="50" mass="5825">MNEFHWPPSVWIALSVREKALVISGIDIRIAEEKKQQKEAERKARAKAHK</sequence>
<gene>
    <name evidence="1" type="ORF">FC83_GL000909</name>
</gene>
<comment type="caution">
    <text evidence="1">The sequence shown here is derived from an EMBL/GenBank/DDBJ whole genome shotgun (WGS) entry which is preliminary data.</text>
</comment>